<proteinExistence type="predicted"/>
<name>A0A0G0LXN1_9BACT</name>
<comment type="caution">
    <text evidence="1">The sequence shown here is derived from an EMBL/GenBank/DDBJ whole genome shotgun (WGS) entry which is preliminary data.</text>
</comment>
<organism evidence="1 2">
    <name type="scientific">Candidatus Shapirobacteria bacterium GW2011_GWE1_38_92</name>
    <dbReference type="NCBI Taxonomy" id="1618489"/>
    <lineage>
        <taxon>Bacteria</taxon>
        <taxon>Candidatus Shapironibacteriota</taxon>
    </lineage>
</organism>
<evidence type="ECO:0000313" key="2">
    <source>
        <dbReference type="Proteomes" id="UP000033841"/>
    </source>
</evidence>
<protein>
    <submittedName>
        <fullName evidence="1">Uncharacterized protein</fullName>
    </submittedName>
</protein>
<gene>
    <name evidence="1" type="ORF">UT14_C0003G0014</name>
</gene>
<sequence>MKNQELKLTTSKMPGETMQQFTVWQLYCLTGSFDRLLTAWEGLNQGYTKITPELEGLKNRLGNIVTRKTIALWSKKFSWVKRTDLKITEDVDQIRTEAKRFEKERKFKIIKAFRKALDTKLKKLDSGEEVTVAELKQLWEMTRTEMGLVTDRSAVSVTGEQRLLTPEEEAEGKALDTLIKNFHGRKGKEVDNNGN</sequence>
<dbReference type="Proteomes" id="UP000033841">
    <property type="component" value="Unassembled WGS sequence"/>
</dbReference>
<reference evidence="1 2" key="1">
    <citation type="journal article" date="2015" name="Nature">
        <title>rRNA introns, odd ribosomes, and small enigmatic genomes across a large radiation of phyla.</title>
        <authorList>
            <person name="Brown C.T."/>
            <person name="Hug L.A."/>
            <person name="Thomas B.C."/>
            <person name="Sharon I."/>
            <person name="Castelle C.J."/>
            <person name="Singh A."/>
            <person name="Wilkins M.J."/>
            <person name="Williams K.H."/>
            <person name="Banfield J.F."/>
        </authorList>
    </citation>
    <scope>NUCLEOTIDE SEQUENCE [LARGE SCALE GENOMIC DNA]</scope>
</reference>
<dbReference type="AlphaFoldDB" id="A0A0G0LXN1"/>
<accession>A0A0G0LXN1</accession>
<dbReference type="EMBL" id="LBVR01000003">
    <property type="protein sequence ID" value="KKQ92795.1"/>
    <property type="molecule type" value="Genomic_DNA"/>
</dbReference>
<evidence type="ECO:0000313" key="1">
    <source>
        <dbReference type="EMBL" id="KKQ92795.1"/>
    </source>
</evidence>